<evidence type="ECO:0000259" key="1">
    <source>
        <dbReference type="Pfam" id="PF03435"/>
    </source>
</evidence>
<dbReference type="PANTHER" id="PTHR43781">
    <property type="entry name" value="SACCHAROPINE DEHYDROGENASE"/>
    <property type="match status" value="1"/>
</dbReference>
<dbReference type="AlphaFoldDB" id="A0A1I2AKU1"/>
<gene>
    <name evidence="2" type="ORF">SAMN05216251_103123</name>
</gene>
<dbReference type="Proteomes" id="UP000199323">
    <property type="component" value="Unassembled WGS sequence"/>
</dbReference>
<dbReference type="Gene3D" id="3.40.50.720">
    <property type="entry name" value="NAD(P)-binding Rossmann-like Domain"/>
    <property type="match status" value="1"/>
</dbReference>
<dbReference type="Pfam" id="PF03435">
    <property type="entry name" value="Sacchrp_dh_NADP"/>
    <property type="match status" value="1"/>
</dbReference>
<dbReference type="SUPFAM" id="SSF51735">
    <property type="entry name" value="NAD(P)-binding Rossmann-fold domains"/>
    <property type="match status" value="1"/>
</dbReference>
<dbReference type="InterPro" id="IPR036291">
    <property type="entry name" value="NAD(P)-bd_dom_sf"/>
</dbReference>
<organism evidence="2 3">
    <name type="scientific">Actinacidiphila alni</name>
    <dbReference type="NCBI Taxonomy" id="380248"/>
    <lineage>
        <taxon>Bacteria</taxon>
        <taxon>Bacillati</taxon>
        <taxon>Actinomycetota</taxon>
        <taxon>Actinomycetes</taxon>
        <taxon>Kitasatosporales</taxon>
        <taxon>Streptomycetaceae</taxon>
        <taxon>Actinacidiphila</taxon>
    </lineage>
</organism>
<dbReference type="RefSeq" id="WP_093712369.1">
    <property type="nucleotide sequence ID" value="NZ_FONG01000003.1"/>
</dbReference>
<accession>A0A1I2AKU1</accession>
<dbReference type="STRING" id="380248.SAMN05216251_103123"/>
<dbReference type="PANTHER" id="PTHR43781:SF1">
    <property type="entry name" value="SACCHAROPINE DEHYDROGENASE"/>
    <property type="match status" value="1"/>
</dbReference>
<keyword evidence="3" id="KW-1185">Reference proteome</keyword>
<dbReference type="EMBL" id="FONG01000003">
    <property type="protein sequence ID" value="SFE44337.1"/>
    <property type="molecule type" value="Genomic_DNA"/>
</dbReference>
<protein>
    <submittedName>
        <fullName evidence="2">Uncharacterized conserved protein</fullName>
    </submittedName>
</protein>
<evidence type="ECO:0000313" key="3">
    <source>
        <dbReference type="Proteomes" id="UP000199323"/>
    </source>
</evidence>
<evidence type="ECO:0000313" key="2">
    <source>
        <dbReference type="EMBL" id="SFE44337.1"/>
    </source>
</evidence>
<reference evidence="2 3" key="1">
    <citation type="submission" date="2016-10" db="EMBL/GenBank/DDBJ databases">
        <authorList>
            <person name="de Groot N.N."/>
        </authorList>
    </citation>
    <scope>NUCLEOTIDE SEQUENCE [LARGE SCALE GENOMIC DNA]</scope>
    <source>
        <strain evidence="2 3">CGMCC 4.3510</strain>
    </source>
</reference>
<dbReference type="OrthoDB" id="4420885at2"/>
<name>A0A1I2AKU1_9ACTN</name>
<dbReference type="InterPro" id="IPR005097">
    <property type="entry name" value="Sacchrp_dh_NADP-bd"/>
</dbReference>
<feature type="domain" description="Saccharopine dehydrogenase NADP binding" evidence="1">
    <location>
        <begin position="4"/>
        <end position="127"/>
    </location>
</feature>
<proteinExistence type="predicted"/>
<sequence length="360" mass="35851">MREIWILGATGRTGRSIAALLAAEGEPLVLVGRDAGRLGAAAGTVTAVGGTARTVVAGSVEETAAALRGETPAVVVNTIGPFAETAPPIVRACPPGTHYVDLTNELRSVAATLDLHEAAVAAGQTLVAGAGFGVLATESVVLRLCEGRPPAERVRVDALAAVGTEPGLMGYALAAALVDGVAAGGGRYADGRFVRDRLGGAVERFALPDGTAVSSGSAPSGELEAARRASGAGTVTAASGAIPTGRAARAVLPLASLLLARPALGGAAKRRLARVKLPERPAAREISWARARVGWADGSVREGWLRAGDGMDFTAAVAAETAGRLARGEGRPGAFTPGALFGACLAESAGGSFVMPSGVS</sequence>